<proteinExistence type="predicted"/>
<keyword evidence="1" id="KW-0812">Transmembrane</keyword>
<organism evidence="2 3">
    <name type="scientific">Sinorhizobium terangae</name>
    <dbReference type="NCBI Taxonomy" id="110322"/>
    <lineage>
        <taxon>Bacteria</taxon>
        <taxon>Pseudomonadati</taxon>
        <taxon>Pseudomonadota</taxon>
        <taxon>Alphaproteobacteria</taxon>
        <taxon>Hyphomicrobiales</taxon>
        <taxon>Rhizobiaceae</taxon>
        <taxon>Sinorhizobium/Ensifer group</taxon>
        <taxon>Sinorhizobium</taxon>
    </lineage>
</organism>
<evidence type="ECO:0000313" key="2">
    <source>
        <dbReference type="EMBL" id="MQX15725.1"/>
    </source>
</evidence>
<name>A0A6N7LFR0_SINTE</name>
<evidence type="ECO:0000256" key="1">
    <source>
        <dbReference type="SAM" id="Phobius"/>
    </source>
</evidence>
<keyword evidence="1" id="KW-0472">Membrane</keyword>
<reference evidence="2 3" key="1">
    <citation type="journal article" date="2013" name="Genome Biol.">
        <title>Comparative genomics of the core and accessory genomes of 48 Sinorhizobium strains comprising five genospecies.</title>
        <authorList>
            <person name="Sugawara M."/>
            <person name="Epstein B."/>
            <person name="Badgley B.D."/>
            <person name="Unno T."/>
            <person name="Xu L."/>
            <person name="Reese J."/>
            <person name="Gyaneshwar P."/>
            <person name="Denny R."/>
            <person name="Mudge J."/>
            <person name="Bharti A.K."/>
            <person name="Farmer A.D."/>
            <person name="May G.D."/>
            <person name="Woodward J.E."/>
            <person name="Medigue C."/>
            <person name="Vallenet D."/>
            <person name="Lajus A."/>
            <person name="Rouy Z."/>
            <person name="Martinez-Vaz B."/>
            <person name="Tiffin P."/>
            <person name="Young N.D."/>
            <person name="Sadowsky M.J."/>
        </authorList>
    </citation>
    <scope>NUCLEOTIDE SEQUENCE [LARGE SCALE GENOMIC DNA]</scope>
    <source>
        <strain evidence="2 3">USDA4894</strain>
    </source>
</reference>
<dbReference type="EMBL" id="WITC01000051">
    <property type="protein sequence ID" value="MQX15725.1"/>
    <property type="molecule type" value="Genomic_DNA"/>
</dbReference>
<protein>
    <submittedName>
        <fullName evidence="2">Uncharacterized protein</fullName>
    </submittedName>
</protein>
<sequence>MTDILNEVWGELYWNTGDWLPWLAMQALFAAVFAAVIQWWFNIRWPIVFTVTLAFMLSVNIYRLPPSPISPTEIAKMNDSLPRQFDGITIESVSFAHRVFTFQASSPEPLEPADLKKNLGADSGLVAEQCKTFGKWLATRQIKQIQYVWSWPGGTYSDAIEARDCQKD</sequence>
<dbReference type="OrthoDB" id="8420025at2"/>
<keyword evidence="1" id="KW-1133">Transmembrane helix</keyword>
<gene>
    <name evidence="2" type="ORF">GHK62_13410</name>
</gene>
<dbReference type="AlphaFoldDB" id="A0A6N7LFR0"/>
<keyword evidence="3" id="KW-1185">Reference proteome</keyword>
<evidence type="ECO:0000313" key="3">
    <source>
        <dbReference type="Proteomes" id="UP000439983"/>
    </source>
</evidence>
<dbReference type="RefSeq" id="WP_153439682.1">
    <property type="nucleotide sequence ID" value="NZ_JACIGA010000002.1"/>
</dbReference>
<comment type="caution">
    <text evidence="2">The sequence shown here is derived from an EMBL/GenBank/DDBJ whole genome shotgun (WGS) entry which is preliminary data.</text>
</comment>
<feature type="transmembrane region" description="Helical" evidence="1">
    <location>
        <begin position="20"/>
        <end position="40"/>
    </location>
</feature>
<dbReference type="Proteomes" id="UP000439983">
    <property type="component" value="Unassembled WGS sequence"/>
</dbReference>
<accession>A0A6N7LFR0</accession>